<dbReference type="PANTHER" id="PTHR11680">
    <property type="entry name" value="SERINE HYDROXYMETHYLTRANSFERASE"/>
    <property type="match status" value="1"/>
</dbReference>
<dbReference type="GO" id="GO:0030170">
    <property type="term" value="F:pyridoxal phosphate binding"/>
    <property type="evidence" value="ECO:0007669"/>
    <property type="project" value="InterPro"/>
</dbReference>
<dbReference type="NCBIfam" id="NF000586">
    <property type="entry name" value="PRK00011.1"/>
    <property type="match status" value="1"/>
</dbReference>
<evidence type="ECO:0000256" key="8">
    <source>
        <dbReference type="RuleBase" id="RU000585"/>
    </source>
</evidence>
<dbReference type="Proteomes" id="UP001374535">
    <property type="component" value="Chromosome 6"/>
</dbReference>
<comment type="cofactor">
    <cofactor evidence="2 8">
        <name>pyridoxal 5'-phosphate</name>
        <dbReference type="ChEBI" id="CHEBI:597326"/>
    </cofactor>
</comment>
<dbReference type="AlphaFoldDB" id="A0AAQ3N8K8"/>
<evidence type="ECO:0000256" key="4">
    <source>
        <dbReference type="ARBA" id="ARBA00006376"/>
    </source>
</evidence>
<evidence type="ECO:0000256" key="6">
    <source>
        <dbReference type="ARBA" id="ARBA00022679"/>
    </source>
</evidence>
<organism evidence="10 11">
    <name type="scientific">Vigna mungo</name>
    <name type="common">Black gram</name>
    <name type="synonym">Phaseolus mungo</name>
    <dbReference type="NCBI Taxonomy" id="3915"/>
    <lineage>
        <taxon>Eukaryota</taxon>
        <taxon>Viridiplantae</taxon>
        <taxon>Streptophyta</taxon>
        <taxon>Embryophyta</taxon>
        <taxon>Tracheophyta</taxon>
        <taxon>Spermatophyta</taxon>
        <taxon>Magnoliopsida</taxon>
        <taxon>eudicotyledons</taxon>
        <taxon>Gunneridae</taxon>
        <taxon>Pentapetalae</taxon>
        <taxon>rosids</taxon>
        <taxon>fabids</taxon>
        <taxon>Fabales</taxon>
        <taxon>Fabaceae</taxon>
        <taxon>Papilionoideae</taxon>
        <taxon>50 kb inversion clade</taxon>
        <taxon>NPAAA clade</taxon>
        <taxon>indigoferoid/millettioid clade</taxon>
        <taxon>Phaseoleae</taxon>
        <taxon>Vigna</taxon>
    </lineage>
</organism>
<dbReference type="InterPro" id="IPR049943">
    <property type="entry name" value="Ser_HO-MeTrfase-like"/>
</dbReference>
<evidence type="ECO:0000256" key="5">
    <source>
        <dbReference type="ARBA" id="ARBA00022563"/>
    </source>
</evidence>
<evidence type="ECO:0000256" key="1">
    <source>
        <dbReference type="ARBA" id="ARBA00001528"/>
    </source>
</evidence>
<comment type="catalytic activity">
    <reaction evidence="1 8">
        <text>(6R)-5,10-methylene-5,6,7,8-tetrahydrofolate + glycine + H2O = (6S)-5,6,7,8-tetrahydrofolate + L-serine</text>
        <dbReference type="Rhea" id="RHEA:15481"/>
        <dbReference type="ChEBI" id="CHEBI:15377"/>
        <dbReference type="ChEBI" id="CHEBI:15636"/>
        <dbReference type="ChEBI" id="CHEBI:33384"/>
        <dbReference type="ChEBI" id="CHEBI:57305"/>
        <dbReference type="ChEBI" id="CHEBI:57453"/>
        <dbReference type="EC" id="2.1.2.1"/>
    </reaction>
</comment>
<dbReference type="GO" id="GO:0035999">
    <property type="term" value="P:tetrahydrofolate interconversion"/>
    <property type="evidence" value="ECO:0007669"/>
    <property type="project" value="InterPro"/>
</dbReference>
<dbReference type="InterPro" id="IPR015424">
    <property type="entry name" value="PyrdxlP-dep_Trfase"/>
</dbReference>
<dbReference type="GO" id="GO:0005739">
    <property type="term" value="C:mitochondrion"/>
    <property type="evidence" value="ECO:0007669"/>
    <property type="project" value="TreeGrafter"/>
</dbReference>
<evidence type="ECO:0000313" key="11">
    <source>
        <dbReference type="Proteomes" id="UP001374535"/>
    </source>
</evidence>
<dbReference type="InterPro" id="IPR015421">
    <property type="entry name" value="PyrdxlP-dep_Trfase_major"/>
</dbReference>
<dbReference type="GO" id="GO:0004372">
    <property type="term" value="F:glycine hydroxymethyltransferase activity"/>
    <property type="evidence" value="ECO:0007669"/>
    <property type="project" value="UniProtKB-EC"/>
</dbReference>
<dbReference type="HAMAP" id="MF_00051">
    <property type="entry name" value="SHMT"/>
    <property type="match status" value="1"/>
</dbReference>
<dbReference type="Gene3D" id="3.90.1150.10">
    <property type="entry name" value="Aspartate Aminotransferase, domain 1"/>
    <property type="match status" value="2"/>
</dbReference>
<dbReference type="EMBL" id="CP144695">
    <property type="protein sequence ID" value="WVZ04661.1"/>
    <property type="molecule type" value="Genomic_DNA"/>
</dbReference>
<gene>
    <name evidence="10" type="ORF">V8G54_018007</name>
</gene>
<dbReference type="PANTHER" id="PTHR11680:SF35">
    <property type="entry name" value="SERINE HYDROXYMETHYLTRANSFERASE 1"/>
    <property type="match status" value="1"/>
</dbReference>
<dbReference type="PROSITE" id="PS00096">
    <property type="entry name" value="SHMT"/>
    <property type="match status" value="1"/>
</dbReference>
<dbReference type="InterPro" id="IPR015422">
    <property type="entry name" value="PyrdxlP-dep_Trfase_small"/>
</dbReference>
<comment type="similarity">
    <text evidence="4 8">Belongs to the SHMT family.</text>
</comment>
<dbReference type="SUPFAM" id="SSF53383">
    <property type="entry name" value="PLP-dependent transferases"/>
    <property type="match status" value="2"/>
</dbReference>
<evidence type="ECO:0000313" key="10">
    <source>
        <dbReference type="EMBL" id="WVZ04661.1"/>
    </source>
</evidence>
<dbReference type="InterPro" id="IPR001085">
    <property type="entry name" value="Ser_HO-MeTrfase"/>
</dbReference>
<dbReference type="InterPro" id="IPR019798">
    <property type="entry name" value="Ser_HO-MeTrfase_PLP_BS"/>
</dbReference>
<dbReference type="FunFam" id="3.40.640.10:FF:000050">
    <property type="entry name" value="Serine hydroxymethyltransferase"/>
    <property type="match status" value="1"/>
</dbReference>
<proteinExistence type="inferred from homology"/>
<protein>
    <recommendedName>
        <fullName evidence="8">Serine hydroxymethyltransferase</fullName>
        <ecNumber evidence="8">2.1.2.1</ecNumber>
    </recommendedName>
</protein>
<keyword evidence="5 8" id="KW-0554">One-carbon metabolism</keyword>
<dbReference type="EC" id="2.1.2.1" evidence="8"/>
<name>A0AAQ3N8K8_VIGMU</name>
<keyword evidence="11" id="KW-1185">Reference proteome</keyword>
<dbReference type="Pfam" id="PF00464">
    <property type="entry name" value="SHMT"/>
    <property type="match status" value="1"/>
</dbReference>
<evidence type="ECO:0000256" key="7">
    <source>
        <dbReference type="ARBA" id="ARBA00022898"/>
    </source>
</evidence>
<feature type="domain" description="Serine hydroxymethyltransferase-like" evidence="9">
    <location>
        <begin position="98"/>
        <end position="479"/>
    </location>
</feature>
<sequence length="601" mass="66677">MSVGLVKEGNDHATLTNPLWTISQQVKPPTTLQSMGERRNNFQDGVTKRKGVRGRMVNEDMVGEMRTGFSLFKGRRDEMRKHSQRMEAVNAWGNTPLATVDPEIHDLIEKEKRRQCRGIELIASENFTSFAVIEALGSALTNKYSEGMPGNRYYGGNEFIDQIENLCRSRALEAFHLDPSRWGVNVQPYSGSPANFAAYTAVLQPHDRIMGLDLPSGGHLTHGYYTSGGKKISATSIYFESLPYKVNSTTGFIDYDRLEEKALDFRPKLIICGGSAYPRDWDYARFRQVADKCGALLLCDMAHISGLVAAQEANNPFEYCDIVTTTTHKSLRGPRAGMIFYRKGPKPPKKGQAENAVYDFEDKINFAVFPSLQGGPHNHQIGALAVALKQANSPGFKAYAKQVKANAVALGNYLMSKGYSLVTGGTENHLVLWDLRPLGLTGNKVEKLCDLCNITVNKNAVFGDSSALAPGGVRIGNTSSKLLNLMRLEFKANYIHRIETSLAEFIILHEYLTGVCDLLTGAPAMTSRGLVEKDFEQIGEFLHRAVVLTLEIQKEYGKLLKDFNKGLVNNKAIEDLKVDVEKFSASFDMPGFLVSELKYKD</sequence>
<keyword evidence="6 8" id="KW-0808">Transferase</keyword>
<evidence type="ECO:0000256" key="2">
    <source>
        <dbReference type="ARBA" id="ARBA00001933"/>
    </source>
</evidence>
<dbReference type="Gene3D" id="3.40.640.10">
    <property type="entry name" value="Type I PLP-dependent aspartate aminotransferase-like (Major domain)"/>
    <property type="match status" value="1"/>
</dbReference>
<comment type="pathway">
    <text evidence="3 8">One-carbon metabolism; tetrahydrofolate interconversion.</text>
</comment>
<evidence type="ECO:0000256" key="3">
    <source>
        <dbReference type="ARBA" id="ARBA00004777"/>
    </source>
</evidence>
<keyword evidence="7 8" id="KW-0663">Pyridoxal phosphate</keyword>
<comment type="function">
    <text evidence="8">Interconversion of serine and glycine.</text>
</comment>
<dbReference type="InterPro" id="IPR039429">
    <property type="entry name" value="SHMT-like_dom"/>
</dbReference>
<evidence type="ECO:0000259" key="9">
    <source>
        <dbReference type="Pfam" id="PF00464"/>
    </source>
</evidence>
<dbReference type="GO" id="GO:0019264">
    <property type="term" value="P:glycine biosynthetic process from serine"/>
    <property type="evidence" value="ECO:0007669"/>
    <property type="project" value="InterPro"/>
</dbReference>
<reference evidence="10 11" key="1">
    <citation type="journal article" date="2023" name="Life. Sci Alliance">
        <title>Evolutionary insights into 3D genome organization and epigenetic landscape of Vigna mungo.</title>
        <authorList>
            <person name="Junaid A."/>
            <person name="Singh B."/>
            <person name="Bhatia S."/>
        </authorList>
    </citation>
    <scope>NUCLEOTIDE SEQUENCE [LARGE SCALE GENOMIC DNA]</scope>
    <source>
        <strain evidence="10">Urdbean</strain>
    </source>
</reference>
<accession>A0AAQ3N8K8</accession>
<dbReference type="CDD" id="cd00378">
    <property type="entry name" value="SHMT"/>
    <property type="match status" value="1"/>
</dbReference>